<accession>A0A8J4BF77</accession>
<keyword evidence="3" id="KW-1185">Reference proteome</keyword>
<feature type="non-terminal residue" evidence="2">
    <location>
        <position position="1"/>
    </location>
</feature>
<proteinExistence type="predicted"/>
<feature type="region of interest" description="Disordered" evidence="1">
    <location>
        <begin position="1"/>
        <end position="63"/>
    </location>
</feature>
<feature type="compositionally biased region" description="Basic and acidic residues" evidence="1">
    <location>
        <begin position="39"/>
        <end position="57"/>
    </location>
</feature>
<gene>
    <name evidence="2" type="ORF">Vafri_14959</name>
</gene>
<evidence type="ECO:0000313" key="2">
    <source>
        <dbReference type="EMBL" id="GIL60329.1"/>
    </source>
</evidence>
<organism evidence="2 3">
    <name type="scientific">Volvox africanus</name>
    <dbReference type="NCBI Taxonomy" id="51714"/>
    <lineage>
        <taxon>Eukaryota</taxon>
        <taxon>Viridiplantae</taxon>
        <taxon>Chlorophyta</taxon>
        <taxon>core chlorophytes</taxon>
        <taxon>Chlorophyceae</taxon>
        <taxon>CS clade</taxon>
        <taxon>Chlamydomonadales</taxon>
        <taxon>Volvocaceae</taxon>
        <taxon>Volvox</taxon>
    </lineage>
</organism>
<dbReference type="Proteomes" id="UP000747399">
    <property type="component" value="Unassembled WGS sequence"/>
</dbReference>
<evidence type="ECO:0000256" key="1">
    <source>
        <dbReference type="SAM" id="MobiDB-lite"/>
    </source>
</evidence>
<sequence length="343" mass="35011">MTTATTGWRAAAATGGGVDSGGGGGGGGGGIMSWPGARNDGKDDRRAVPAQPRRDVEPSAPPLPASFGTLEILNDKAQQTAAYYNNNIAPVDSWPAGRATAAAARTPIQGSHGSKVPWVSATMPIIGSTPRRGGPAVCNGITGGGYGASNLLTYEAAAPPAEVSGLLGRLVGALKGLITSGKGTKGGGNGGGGGYMRGGTTATTIGATTAAIETAQAAVAMPMPAEDGREIIGRMRDILFADASLFKVEEGSGRVFLSIDGEPLRLRLRQQQMQMQGSPQQEYGSGNDKYDKSYDSDGVVEMQVGHLSPLELNAAGAEPLLFLHAAPGIYTFRCPPGQRCLDQ</sequence>
<reference evidence="2" key="1">
    <citation type="journal article" date="2021" name="Proc. Natl. Acad. Sci. U.S.A.">
        <title>Three genomes in the algal genus Volvox reveal the fate of a haploid sex-determining region after a transition to homothallism.</title>
        <authorList>
            <person name="Yamamoto K."/>
            <person name="Hamaji T."/>
            <person name="Kawai-Toyooka H."/>
            <person name="Matsuzaki R."/>
            <person name="Takahashi F."/>
            <person name="Nishimura Y."/>
            <person name="Kawachi M."/>
            <person name="Noguchi H."/>
            <person name="Minakuchi Y."/>
            <person name="Umen J.G."/>
            <person name="Toyoda A."/>
            <person name="Nozaki H."/>
        </authorList>
    </citation>
    <scope>NUCLEOTIDE SEQUENCE</scope>
    <source>
        <strain evidence="2">NIES-3780</strain>
    </source>
</reference>
<evidence type="ECO:0000313" key="3">
    <source>
        <dbReference type="Proteomes" id="UP000747399"/>
    </source>
</evidence>
<dbReference type="AlphaFoldDB" id="A0A8J4BF77"/>
<name>A0A8J4BF77_9CHLO</name>
<comment type="caution">
    <text evidence="2">The sequence shown here is derived from an EMBL/GenBank/DDBJ whole genome shotgun (WGS) entry which is preliminary data.</text>
</comment>
<feature type="compositionally biased region" description="Gly residues" evidence="1">
    <location>
        <begin position="14"/>
        <end position="31"/>
    </location>
</feature>
<dbReference type="EMBL" id="BNCO01000039">
    <property type="protein sequence ID" value="GIL60329.1"/>
    <property type="molecule type" value="Genomic_DNA"/>
</dbReference>
<feature type="compositionally biased region" description="Low complexity" evidence="1">
    <location>
        <begin position="1"/>
        <end position="13"/>
    </location>
</feature>
<protein>
    <submittedName>
        <fullName evidence="2">Uncharacterized protein</fullName>
    </submittedName>
</protein>